<evidence type="ECO:0000256" key="1">
    <source>
        <dbReference type="SAM" id="Coils"/>
    </source>
</evidence>
<sequence>MDEIYKMTSAERIQMLEKELAMQLSQVAESKELVIQEDVLQRELESCLRRVYTPENRPLLLLQYYTERITQLALNKYLQMLRWKRFCWYSKIMRQLFPLYKARQYLSISNVLSVAVDKVPEVGQENENVHISDISPDIQGSASPRPMDTSIPGPARTEAAFVLPQHMTEREELKPQLRLLLSHFNIPYDMEELRNAAKETGLFPLVYQKFQNIFPKQQRMQRSPDYDVGKAKVERLGLAGPRMTLKKRASWVSFIKIKPKCDPWQKKPLTKLKEWRIDVIMQLQAKFLKNENMEKDDLSMEQNENNPAQISLSQRAGEPVKWKEDAGCFLLPLSWPSEVDDNQVGKFSFYTKETILKEKNSDLRTQGSTRRSSRMINGAERLLSAPTPKVPDTFILPSVRSQSARRTPEAFVSVQPEKVGLQGMMLNAFLLRKPAVADAVESLMSADEIGEAERDVIVEYCQKFNHCRSHYALQGQIMAYGNSLRALRKDFPTIRDTFFMGGATTRKKGLRDSKEGLKAEPRYSEVEESEERQEKEGQGLQNLERNRVGGEENRLLSRPSFQNWTDMHLTPNFTSCKLVSELPGLQKMIDSPQSPQDPTQVSQALLLRREVMFLQFDASVRHLIRRTLLTAGNAAAYQPVTDGLDHGLPPLRSSLVKIIFAAQLRLPPPLDPQSPRAFVLFPWRAFLQDGGPFPVMSSSPATLEYNTQITFRKEHLEACLLSLGCDVTARERSNFESCSMCSEHVLEHARRKLCQEEQVAELSHNMTMEITALRACLVDLEEGNLNLEKQIRKEVQEEYEDLVKTLFTACLRMKKLNENQLNLIQKVYELISKVRTEWTENVKDLKKIWGSARPDEGTKESVAKEEQLWDLEQNSSLTALVSQVQSLGRFRPAEQGDKVNPSLPAHDKCPVTVQMQFEIDEALVNKCGLVIECGGFGEGNQGSNPGPDTSSYVTLDKLISLSIQWE</sequence>
<dbReference type="Pfam" id="PF15082">
    <property type="entry name" value="DUF4549"/>
    <property type="match status" value="1"/>
</dbReference>
<evidence type="ECO:0000313" key="4">
    <source>
        <dbReference type="EMBL" id="KAF6114522.1"/>
    </source>
</evidence>
<feature type="region of interest" description="Disordered" evidence="2">
    <location>
        <begin position="509"/>
        <end position="554"/>
    </location>
</feature>
<gene>
    <name evidence="4" type="ORF">HJG60_010503</name>
</gene>
<name>A0A834AHG5_9CHIR</name>
<protein>
    <recommendedName>
        <fullName evidence="3">DUF4549 domain-containing protein</fullName>
    </recommendedName>
</protein>
<reference evidence="4 5" key="1">
    <citation type="journal article" date="2020" name="Nature">
        <title>Six reference-quality genomes reveal evolution of bat adaptations.</title>
        <authorList>
            <person name="Jebb D."/>
            <person name="Huang Z."/>
            <person name="Pippel M."/>
            <person name="Hughes G.M."/>
            <person name="Lavrichenko K."/>
            <person name="Devanna P."/>
            <person name="Winkler S."/>
            <person name="Jermiin L.S."/>
            <person name="Skirmuntt E.C."/>
            <person name="Katzourakis A."/>
            <person name="Burkitt-Gray L."/>
            <person name="Ray D.A."/>
            <person name="Sullivan K.A.M."/>
            <person name="Roscito J.G."/>
            <person name="Kirilenko B.M."/>
            <person name="Davalos L.M."/>
            <person name="Corthals A.P."/>
            <person name="Power M.L."/>
            <person name="Jones G."/>
            <person name="Ransome R.D."/>
            <person name="Dechmann D.K.N."/>
            <person name="Locatelli A.G."/>
            <person name="Puechmaille S.J."/>
            <person name="Fedrigo O."/>
            <person name="Jarvis E.D."/>
            <person name="Hiller M."/>
            <person name="Vernes S.C."/>
            <person name="Myers E.W."/>
            <person name="Teeling E.C."/>
        </authorList>
    </citation>
    <scope>NUCLEOTIDE SEQUENCE [LARGE SCALE GENOMIC DNA]</scope>
    <source>
        <strain evidence="4">Bat1K_MPI-CBG_1</strain>
    </source>
</reference>
<feature type="domain" description="DUF4549" evidence="3">
    <location>
        <begin position="24"/>
        <end position="101"/>
    </location>
</feature>
<feature type="compositionally biased region" description="Basic and acidic residues" evidence="2">
    <location>
        <begin position="510"/>
        <end position="525"/>
    </location>
</feature>
<dbReference type="PANTHER" id="PTHR33331:SF13">
    <property type="entry name" value="COILED-COIL DOMAIN CONTAINING 162"/>
    <property type="match status" value="1"/>
</dbReference>
<dbReference type="AlphaFoldDB" id="A0A834AHG5"/>
<organism evidence="4 5">
    <name type="scientific">Phyllostomus discolor</name>
    <name type="common">pale spear-nosed bat</name>
    <dbReference type="NCBI Taxonomy" id="89673"/>
    <lineage>
        <taxon>Eukaryota</taxon>
        <taxon>Metazoa</taxon>
        <taxon>Chordata</taxon>
        <taxon>Craniata</taxon>
        <taxon>Vertebrata</taxon>
        <taxon>Euteleostomi</taxon>
        <taxon>Mammalia</taxon>
        <taxon>Eutheria</taxon>
        <taxon>Laurasiatheria</taxon>
        <taxon>Chiroptera</taxon>
        <taxon>Yangochiroptera</taxon>
        <taxon>Phyllostomidae</taxon>
        <taxon>Phyllostominae</taxon>
        <taxon>Phyllostomus</taxon>
    </lineage>
</organism>
<evidence type="ECO:0000259" key="3">
    <source>
        <dbReference type="Pfam" id="PF15082"/>
    </source>
</evidence>
<accession>A0A834AHG5</accession>
<dbReference type="InterPro" id="IPR040401">
    <property type="entry name" value="CCDC162"/>
</dbReference>
<feature type="compositionally biased region" description="Basic and acidic residues" evidence="2">
    <location>
        <begin position="544"/>
        <end position="554"/>
    </location>
</feature>
<dbReference type="Proteomes" id="UP000664940">
    <property type="component" value="Unassembled WGS sequence"/>
</dbReference>
<feature type="coiled-coil region" evidence="1">
    <location>
        <begin position="777"/>
        <end position="805"/>
    </location>
</feature>
<dbReference type="PANTHER" id="PTHR33331">
    <property type="entry name" value="COILED-COIL DOMAIN-CONTAINING PROTEIN 162"/>
    <property type="match status" value="1"/>
</dbReference>
<proteinExistence type="predicted"/>
<evidence type="ECO:0000256" key="2">
    <source>
        <dbReference type="SAM" id="MobiDB-lite"/>
    </source>
</evidence>
<dbReference type="InterPro" id="IPR029376">
    <property type="entry name" value="DUF4549"/>
</dbReference>
<keyword evidence="1" id="KW-0175">Coiled coil</keyword>
<dbReference type="EMBL" id="JABVXQ010000004">
    <property type="protein sequence ID" value="KAF6114522.1"/>
    <property type="molecule type" value="Genomic_DNA"/>
</dbReference>
<comment type="caution">
    <text evidence="4">The sequence shown here is derived from an EMBL/GenBank/DDBJ whole genome shotgun (WGS) entry which is preliminary data.</text>
</comment>
<evidence type="ECO:0000313" key="5">
    <source>
        <dbReference type="Proteomes" id="UP000664940"/>
    </source>
</evidence>